<keyword evidence="1" id="KW-0472">Membrane</keyword>
<dbReference type="Proteomes" id="UP000230842">
    <property type="component" value="Unassembled WGS sequence"/>
</dbReference>
<keyword evidence="1" id="KW-0812">Transmembrane</keyword>
<dbReference type="OrthoDB" id="119790at2"/>
<comment type="caution">
    <text evidence="2">The sequence shown here is derived from an EMBL/GenBank/DDBJ whole genome shotgun (WGS) entry which is preliminary data.</text>
</comment>
<dbReference type="Pfam" id="PF14087">
    <property type="entry name" value="DUF4267"/>
    <property type="match status" value="1"/>
</dbReference>
<sequence>MLTTTATVLTGLLGVAIVVMGARTFWAPRAAVGFGIPDTPTEDRSFQSWLTVKGVRDIACGLFILVLLAGASTHLLGWFLLTATLIPLGDALIVRHSKGPGAAVYGMHGATAVVMLALSLVLLTA</sequence>
<protein>
    <submittedName>
        <fullName evidence="2">Uncharacterized protein DUF4267</fullName>
    </submittedName>
</protein>
<organism evidence="2 3">
    <name type="scientific">Mumia flava</name>
    <dbReference type="NCBI Taxonomy" id="1348852"/>
    <lineage>
        <taxon>Bacteria</taxon>
        <taxon>Bacillati</taxon>
        <taxon>Actinomycetota</taxon>
        <taxon>Actinomycetes</taxon>
        <taxon>Propionibacteriales</taxon>
        <taxon>Nocardioidaceae</taxon>
        <taxon>Mumia</taxon>
    </lineage>
</organism>
<feature type="transmembrane region" description="Helical" evidence="1">
    <location>
        <begin position="58"/>
        <end position="81"/>
    </location>
</feature>
<dbReference type="RefSeq" id="WP_039362925.1">
    <property type="nucleotide sequence ID" value="NZ_PGEZ01000001.1"/>
</dbReference>
<proteinExistence type="predicted"/>
<evidence type="ECO:0000256" key="1">
    <source>
        <dbReference type="SAM" id="Phobius"/>
    </source>
</evidence>
<dbReference type="EMBL" id="PGEZ01000001">
    <property type="protein sequence ID" value="PJJ56756.1"/>
    <property type="molecule type" value="Genomic_DNA"/>
</dbReference>
<accession>A0A0B2B2L7</accession>
<name>A0A0B2B2L7_9ACTN</name>
<dbReference type="AlphaFoldDB" id="A0A0B2B2L7"/>
<feature type="transmembrane region" description="Helical" evidence="1">
    <location>
        <begin position="101"/>
        <end position="123"/>
    </location>
</feature>
<keyword evidence="3" id="KW-1185">Reference proteome</keyword>
<feature type="transmembrane region" description="Helical" evidence="1">
    <location>
        <begin position="6"/>
        <end position="26"/>
    </location>
</feature>
<dbReference type="InterPro" id="IPR025363">
    <property type="entry name" value="DUF4267"/>
</dbReference>
<reference evidence="2 3" key="1">
    <citation type="submission" date="2017-11" db="EMBL/GenBank/DDBJ databases">
        <title>Genomic Encyclopedia of Archaeal and Bacterial Type Strains, Phase II (KMG-II): From Individual Species to Whole Genera.</title>
        <authorList>
            <person name="Goeker M."/>
        </authorList>
    </citation>
    <scope>NUCLEOTIDE SEQUENCE [LARGE SCALE GENOMIC DNA]</scope>
    <source>
        <strain evidence="2 3">DSM 27763</strain>
    </source>
</reference>
<keyword evidence="1" id="KW-1133">Transmembrane helix</keyword>
<evidence type="ECO:0000313" key="2">
    <source>
        <dbReference type="EMBL" id="PJJ56756.1"/>
    </source>
</evidence>
<gene>
    <name evidence="2" type="ORF">CLV56_0967</name>
</gene>
<evidence type="ECO:0000313" key="3">
    <source>
        <dbReference type="Proteomes" id="UP000230842"/>
    </source>
</evidence>